<dbReference type="RefSeq" id="WP_238238389.1">
    <property type="nucleotide sequence ID" value="NZ_BPQQ01000054.1"/>
</dbReference>
<reference evidence="3" key="1">
    <citation type="journal article" date="2021" name="Front. Microbiol.">
        <title>Comprehensive Comparative Genomics and Phenotyping of Methylobacterium Species.</title>
        <authorList>
            <person name="Alessa O."/>
            <person name="Ogura Y."/>
            <person name="Fujitani Y."/>
            <person name="Takami H."/>
            <person name="Hayashi T."/>
            <person name="Sahin N."/>
            <person name="Tani A."/>
        </authorList>
    </citation>
    <scope>NUCLEOTIDE SEQUENCE</scope>
    <source>
        <strain evidence="3">DSM 17168</strain>
    </source>
</reference>
<reference evidence="3" key="2">
    <citation type="submission" date="2021-08" db="EMBL/GenBank/DDBJ databases">
        <authorList>
            <person name="Tani A."/>
            <person name="Ola A."/>
            <person name="Ogura Y."/>
            <person name="Katsura K."/>
            <person name="Hayashi T."/>
        </authorList>
    </citation>
    <scope>NUCLEOTIDE SEQUENCE</scope>
    <source>
        <strain evidence="3">DSM 17168</strain>
    </source>
</reference>
<dbReference type="Proteomes" id="UP001055153">
    <property type="component" value="Unassembled WGS sequence"/>
</dbReference>
<dbReference type="SUPFAM" id="SSF52540">
    <property type="entry name" value="P-loop containing nucleoside triphosphate hydrolases"/>
    <property type="match status" value="1"/>
</dbReference>
<dbReference type="InterPro" id="IPR014149">
    <property type="entry name" value="Conjug-transfer_TrbB"/>
</dbReference>
<dbReference type="Gene3D" id="3.30.450.90">
    <property type="match status" value="1"/>
</dbReference>
<evidence type="ECO:0000259" key="2">
    <source>
        <dbReference type="PROSITE" id="PS00662"/>
    </source>
</evidence>
<comment type="caution">
    <text evidence="3">The sequence shown here is derived from an EMBL/GenBank/DDBJ whole genome shotgun (WGS) entry which is preliminary data.</text>
</comment>
<organism evidence="3 4">
    <name type="scientific">Methylobacterium isbiliense</name>
    <dbReference type="NCBI Taxonomy" id="315478"/>
    <lineage>
        <taxon>Bacteria</taxon>
        <taxon>Pseudomonadati</taxon>
        <taxon>Pseudomonadota</taxon>
        <taxon>Alphaproteobacteria</taxon>
        <taxon>Hyphomicrobiales</taxon>
        <taxon>Methylobacteriaceae</taxon>
        <taxon>Methylobacterium</taxon>
    </lineage>
</organism>
<dbReference type="CDD" id="cd01130">
    <property type="entry name" value="VirB11-like_ATPase"/>
    <property type="match status" value="1"/>
</dbReference>
<comment type="similarity">
    <text evidence="1">Belongs to the GSP E family.</text>
</comment>
<dbReference type="Gene3D" id="3.40.50.300">
    <property type="entry name" value="P-loop containing nucleotide triphosphate hydrolases"/>
    <property type="match status" value="1"/>
</dbReference>
<dbReference type="Pfam" id="PF00437">
    <property type="entry name" value="T2SSE"/>
    <property type="match status" value="1"/>
</dbReference>
<dbReference type="InterPro" id="IPR027417">
    <property type="entry name" value="P-loop_NTPase"/>
</dbReference>
<dbReference type="PANTHER" id="PTHR30486:SF6">
    <property type="entry name" value="TYPE IV PILUS RETRACTATION ATPASE PILT"/>
    <property type="match status" value="1"/>
</dbReference>
<evidence type="ECO:0000256" key="1">
    <source>
        <dbReference type="ARBA" id="ARBA00006611"/>
    </source>
</evidence>
<feature type="domain" description="Bacterial type II secretion system protein E" evidence="2">
    <location>
        <begin position="213"/>
        <end position="227"/>
    </location>
</feature>
<proteinExistence type="inferred from homology"/>
<dbReference type="PROSITE" id="PS00662">
    <property type="entry name" value="T2SP_E"/>
    <property type="match status" value="1"/>
</dbReference>
<name>A0ABQ4SGK8_9HYPH</name>
<evidence type="ECO:0000313" key="4">
    <source>
        <dbReference type="Proteomes" id="UP001055153"/>
    </source>
</evidence>
<dbReference type="EMBL" id="BPQQ01000054">
    <property type="protein sequence ID" value="GJE02367.1"/>
    <property type="molecule type" value="Genomic_DNA"/>
</dbReference>
<sequence>MSTDETRRRLTRKLREELGERICEALDDPKVIEVLLNDDGALFVERLGEPMAKVEDSFDAKRAEAIIGTIASSLSTTCTRENPILSGEMPILGARFQGMLPPVVARPSFAIRKKASAVFPLEAYVAGGIMTPHQADILRAAVRDRRNILVVGGTGTGKTTLTNALLREVERLTPDHRLVIIEDTAEIQCAAANRQFLRTSDTVSMNMLLKASMRLRPDRIIVGEVRDGAALTLLKSWNTGHPGGLATVHANDARAALTRMEQLIGEASERPMPHLLAEAINIVVSIQRTETSRRIEELVAVNGVRAGEYVFNDLTHQELRDVA</sequence>
<dbReference type="InterPro" id="IPR001482">
    <property type="entry name" value="T2SS/T4SS_dom"/>
</dbReference>
<accession>A0ABQ4SGK8</accession>
<dbReference type="InterPro" id="IPR050921">
    <property type="entry name" value="T4SS_GSP_E_ATPase"/>
</dbReference>
<evidence type="ECO:0000313" key="3">
    <source>
        <dbReference type="EMBL" id="GJE02367.1"/>
    </source>
</evidence>
<dbReference type="PANTHER" id="PTHR30486">
    <property type="entry name" value="TWITCHING MOTILITY PROTEIN PILT"/>
    <property type="match status" value="1"/>
</dbReference>
<dbReference type="NCBIfam" id="TIGR02782">
    <property type="entry name" value="TrbB_P"/>
    <property type="match status" value="1"/>
</dbReference>
<gene>
    <name evidence="3" type="ORF">GMJLKIPL_4314</name>
</gene>
<protein>
    <submittedName>
        <fullName evidence="3">Type IV secretion system protein VirB11</fullName>
    </submittedName>
</protein>
<keyword evidence="4" id="KW-1185">Reference proteome</keyword>